<comment type="similarity">
    <text evidence="1">Belongs to the TfdA dioxygenase family.</text>
</comment>
<dbReference type="InterPro" id="IPR051323">
    <property type="entry name" value="AtsK-like"/>
</dbReference>
<evidence type="ECO:0000256" key="4">
    <source>
        <dbReference type="ARBA" id="ARBA00023002"/>
    </source>
</evidence>
<evidence type="ECO:0000256" key="2">
    <source>
        <dbReference type="ARBA" id="ARBA00022723"/>
    </source>
</evidence>
<dbReference type="EMBL" id="NGAF01000009">
    <property type="protein sequence ID" value="OXR43528.1"/>
    <property type="molecule type" value="Genomic_DNA"/>
</dbReference>
<evidence type="ECO:0000256" key="5">
    <source>
        <dbReference type="ARBA" id="ARBA00023004"/>
    </source>
</evidence>
<dbReference type="GO" id="GO:0046872">
    <property type="term" value="F:metal ion binding"/>
    <property type="evidence" value="ECO:0007669"/>
    <property type="project" value="UniProtKB-KW"/>
</dbReference>
<protein>
    <submittedName>
        <fullName evidence="7">Alpha-ketoglutarate-dependent taurine dioxygenase</fullName>
        <ecNumber evidence="7">1.14.11.17</ecNumber>
    </submittedName>
</protein>
<dbReference type="RefSeq" id="WP_094026346.1">
    <property type="nucleotide sequence ID" value="NZ_NGAF01000009.1"/>
</dbReference>
<feature type="domain" description="TauD/TfdA-like" evidence="6">
    <location>
        <begin position="54"/>
        <end position="310"/>
    </location>
</feature>
<proteinExistence type="inferred from homology"/>
<dbReference type="AlphaFoldDB" id="A0A231H3T4"/>
<keyword evidence="2" id="KW-0479">Metal-binding</keyword>
<evidence type="ECO:0000313" key="8">
    <source>
        <dbReference type="Proteomes" id="UP000215506"/>
    </source>
</evidence>
<evidence type="ECO:0000313" key="7">
    <source>
        <dbReference type="EMBL" id="OXR43528.1"/>
    </source>
</evidence>
<dbReference type="GO" id="GO:0006790">
    <property type="term" value="P:sulfur compound metabolic process"/>
    <property type="evidence" value="ECO:0007669"/>
    <property type="project" value="TreeGrafter"/>
</dbReference>
<comment type="caution">
    <text evidence="7">The sequence shown here is derived from an EMBL/GenBank/DDBJ whole genome shotgun (WGS) entry which is preliminary data.</text>
</comment>
<evidence type="ECO:0000256" key="1">
    <source>
        <dbReference type="ARBA" id="ARBA00005896"/>
    </source>
</evidence>
<evidence type="ECO:0000256" key="3">
    <source>
        <dbReference type="ARBA" id="ARBA00022964"/>
    </source>
</evidence>
<dbReference type="InterPro" id="IPR042098">
    <property type="entry name" value="TauD-like_sf"/>
</dbReference>
<dbReference type="EC" id="1.14.11.17" evidence="7"/>
<accession>A0A231H3T4</accession>
<keyword evidence="3 7" id="KW-0223">Dioxygenase</keyword>
<sequence>MTQTTAAETEPRTHYPVSSFQLPGFPLIAGPFTHLVAERDRLAALRWQHFDARQVGVTLGAEISGVDLTRELPAEVIAELRRALHEYKVLFFREQPLTPAQHVAFAARFGTLEVHPFIPSNTEQPELVRFEKTPTMAGVENIWHHDVTWRPQPSMGAILHAVAVPEIGGDTLFSDMYAAYEALDAETRNRIDDLTATHDYTRAFGRGQTAEAQEAMRAQHPPVSHPVVCTHEATGRRHLYVNRIFVDRIDGMDPEASRDLLDRLCRQADYPEHQVRLHWEPDTVAFWDNRAVQHYAASDYWPQTRIMERASIVGPRPAR</sequence>
<dbReference type="SUPFAM" id="SSF51197">
    <property type="entry name" value="Clavaminate synthase-like"/>
    <property type="match status" value="1"/>
</dbReference>
<evidence type="ECO:0000259" key="6">
    <source>
        <dbReference type="Pfam" id="PF02668"/>
    </source>
</evidence>
<reference evidence="7 8" key="1">
    <citation type="submission" date="2017-07" db="EMBL/GenBank/DDBJ databases">
        <title>First draft Genome Sequence of Nocardia cerradoensis isolated from human infection.</title>
        <authorList>
            <person name="Carrasco G."/>
        </authorList>
    </citation>
    <scope>NUCLEOTIDE SEQUENCE [LARGE SCALE GENOMIC DNA]</scope>
    <source>
        <strain evidence="7 8">CNM20130759</strain>
    </source>
</reference>
<dbReference type="GO" id="GO:0000908">
    <property type="term" value="F:taurine dioxygenase activity"/>
    <property type="evidence" value="ECO:0007669"/>
    <property type="project" value="UniProtKB-EC"/>
</dbReference>
<dbReference type="Gene3D" id="3.60.130.10">
    <property type="entry name" value="Clavaminate synthase-like"/>
    <property type="match status" value="1"/>
</dbReference>
<dbReference type="InterPro" id="IPR003819">
    <property type="entry name" value="TauD/TfdA-like"/>
</dbReference>
<gene>
    <name evidence="7" type="primary">tauD_2</name>
    <name evidence="7" type="ORF">B7C42_04396</name>
</gene>
<organism evidence="7 8">
    <name type="scientific">Nocardia cerradoensis</name>
    <dbReference type="NCBI Taxonomy" id="85688"/>
    <lineage>
        <taxon>Bacteria</taxon>
        <taxon>Bacillati</taxon>
        <taxon>Actinomycetota</taxon>
        <taxon>Actinomycetes</taxon>
        <taxon>Mycobacteriales</taxon>
        <taxon>Nocardiaceae</taxon>
        <taxon>Nocardia</taxon>
    </lineage>
</organism>
<keyword evidence="4 7" id="KW-0560">Oxidoreductase</keyword>
<keyword evidence="5" id="KW-0408">Iron</keyword>
<dbReference type="GO" id="GO:0005737">
    <property type="term" value="C:cytoplasm"/>
    <property type="evidence" value="ECO:0007669"/>
    <property type="project" value="TreeGrafter"/>
</dbReference>
<name>A0A231H3T4_9NOCA</name>
<dbReference type="PANTHER" id="PTHR30468">
    <property type="entry name" value="ALPHA-KETOGLUTARATE-DEPENDENT SULFONATE DIOXYGENASE"/>
    <property type="match status" value="1"/>
</dbReference>
<dbReference type="Pfam" id="PF02668">
    <property type="entry name" value="TauD"/>
    <property type="match status" value="1"/>
</dbReference>
<dbReference type="PANTHER" id="PTHR30468:SF1">
    <property type="entry name" value="ALPHA-KETOGLUTARATE-DEPENDENT SULFONATE DIOXYGENASE"/>
    <property type="match status" value="1"/>
</dbReference>
<dbReference type="Proteomes" id="UP000215506">
    <property type="component" value="Unassembled WGS sequence"/>
</dbReference>
<keyword evidence="8" id="KW-1185">Reference proteome</keyword>